<accession>A0ABT8KB13</accession>
<proteinExistence type="predicted"/>
<evidence type="ECO:0000313" key="3">
    <source>
        <dbReference type="Proteomes" id="UP001174208"/>
    </source>
</evidence>
<comment type="caution">
    <text evidence="2">The sequence shown here is derived from an EMBL/GenBank/DDBJ whole genome shotgun (WGS) entry which is preliminary data.</text>
</comment>
<dbReference type="Pfam" id="PF03551">
    <property type="entry name" value="PadR"/>
    <property type="match status" value="1"/>
</dbReference>
<keyword evidence="3" id="KW-1185">Reference proteome</keyword>
<dbReference type="InterPro" id="IPR036390">
    <property type="entry name" value="WH_DNA-bd_sf"/>
</dbReference>
<evidence type="ECO:0000313" key="2">
    <source>
        <dbReference type="EMBL" id="MDN4614011.1"/>
    </source>
</evidence>
<dbReference type="PROSITE" id="PS51257">
    <property type="entry name" value="PROKAR_LIPOPROTEIN"/>
    <property type="match status" value="1"/>
</dbReference>
<dbReference type="PANTHER" id="PTHR33169:SF14">
    <property type="entry name" value="TRANSCRIPTIONAL REGULATOR RV3488"/>
    <property type="match status" value="1"/>
</dbReference>
<dbReference type="SUPFAM" id="SSF46785">
    <property type="entry name" value="Winged helix' DNA-binding domain"/>
    <property type="match status" value="1"/>
</dbReference>
<dbReference type="EMBL" id="JAROCF010000001">
    <property type="protein sequence ID" value="MDN4614011.1"/>
    <property type="molecule type" value="Genomic_DNA"/>
</dbReference>
<dbReference type="Gene3D" id="1.10.10.10">
    <property type="entry name" value="Winged helix-like DNA-binding domain superfamily/Winged helix DNA-binding domain"/>
    <property type="match status" value="1"/>
</dbReference>
<sequence length="226" mass="25045">MTKRAVSNPLALAVLACLWEKPMYPYEMTTTMRERGKEDSIRLNFGSLYTVIKALQKHGFIEVAQTEREGNRPERIVYAITDAGRRESEEWLRELIAVPEKEYPAIETALSLLPLLPPDAAADLLEQRVAGLDADLASRRAENERAAGLGLPELLLIESHYRVAMLDAERAFVADLAARVRAGTVGGAEWWRQLHALLADGLSMDDIRSRVTSGDFGTEAAELLGN</sequence>
<feature type="domain" description="Transcription regulator PadR N-terminal" evidence="1">
    <location>
        <begin position="14"/>
        <end position="89"/>
    </location>
</feature>
<protein>
    <submittedName>
        <fullName evidence="2">PadR family transcriptional regulator</fullName>
    </submittedName>
</protein>
<dbReference type="InterPro" id="IPR052509">
    <property type="entry name" value="Metal_resp_DNA-bind_regulator"/>
</dbReference>
<organism evidence="2 3">
    <name type="scientific">Leifsonia williamsii</name>
    <dbReference type="NCBI Taxonomy" id="3035919"/>
    <lineage>
        <taxon>Bacteria</taxon>
        <taxon>Bacillati</taxon>
        <taxon>Actinomycetota</taxon>
        <taxon>Actinomycetes</taxon>
        <taxon>Micrococcales</taxon>
        <taxon>Microbacteriaceae</taxon>
        <taxon>Leifsonia</taxon>
    </lineage>
</organism>
<gene>
    <name evidence="2" type="ORF">P5G50_06040</name>
</gene>
<dbReference type="PANTHER" id="PTHR33169">
    <property type="entry name" value="PADR-FAMILY TRANSCRIPTIONAL REGULATOR"/>
    <property type="match status" value="1"/>
</dbReference>
<dbReference type="Proteomes" id="UP001174208">
    <property type="component" value="Unassembled WGS sequence"/>
</dbReference>
<evidence type="ECO:0000259" key="1">
    <source>
        <dbReference type="Pfam" id="PF03551"/>
    </source>
</evidence>
<reference evidence="2" key="1">
    <citation type="submission" date="2023-06" db="EMBL/GenBank/DDBJ databases">
        <title>MT1 and MT2 Draft Genomes of Novel Species.</title>
        <authorList>
            <person name="Venkateswaran K."/>
        </authorList>
    </citation>
    <scope>NUCLEOTIDE SEQUENCE</scope>
    <source>
        <strain evidence="2">F6_8S_P_1B</strain>
    </source>
</reference>
<dbReference type="InterPro" id="IPR005149">
    <property type="entry name" value="Tscrpt_reg_PadR_N"/>
</dbReference>
<dbReference type="InterPro" id="IPR036388">
    <property type="entry name" value="WH-like_DNA-bd_sf"/>
</dbReference>
<name>A0ABT8KB13_9MICO</name>
<dbReference type="RefSeq" id="WP_301210451.1">
    <property type="nucleotide sequence ID" value="NZ_JAROCF010000001.1"/>
</dbReference>